<evidence type="ECO:0000313" key="7">
    <source>
        <dbReference type="Proteomes" id="UP001326715"/>
    </source>
</evidence>
<dbReference type="RefSeq" id="WP_083571499.1">
    <property type="nucleotide sequence ID" value="NZ_CP139972.1"/>
</dbReference>
<accession>A0A1K1PYV2</accession>
<dbReference type="Proteomes" id="UP000183788">
    <property type="component" value="Unassembled WGS sequence"/>
</dbReference>
<reference evidence="5 7" key="2">
    <citation type="submission" date="2023-11" db="EMBL/GenBank/DDBJ databases">
        <title>MicrobeMod: A computational toolkit for identifying prokaryotic methylation and restriction-modification with nanopore sequencing.</title>
        <authorList>
            <person name="Crits-Christoph A."/>
            <person name="Kang S.C."/>
            <person name="Lee H."/>
            <person name="Ostrov N."/>
        </authorList>
    </citation>
    <scope>NUCLEOTIDE SEQUENCE [LARGE SCALE GENOMIC DNA]</scope>
    <source>
        <strain evidence="5 7">ATCC 23090</strain>
    </source>
</reference>
<organism evidence="4 6">
    <name type="scientific">Chitinophaga sancti</name>
    <dbReference type="NCBI Taxonomy" id="1004"/>
    <lineage>
        <taxon>Bacteria</taxon>
        <taxon>Pseudomonadati</taxon>
        <taxon>Bacteroidota</taxon>
        <taxon>Chitinophagia</taxon>
        <taxon>Chitinophagales</taxon>
        <taxon>Chitinophagaceae</taxon>
        <taxon>Chitinophaga</taxon>
    </lineage>
</organism>
<feature type="domain" description="Secretion system C-terminal sorting" evidence="2">
    <location>
        <begin position="243"/>
        <end position="316"/>
    </location>
</feature>
<dbReference type="InterPro" id="IPR026444">
    <property type="entry name" value="Secre_tail"/>
</dbReference>
<feature type="chain" id="PRO_5012069020" evidence="1">
    <location>
        <begin position="27"/>
        <end position="319"/>
    </location>
</feature>
<dbReference type="EMBL" id="CP140154">
    <property type="protein sequence ID" value="WQG92946.1"/>
    <property type="molecule type" value="Genomic_DNA"/>
</dbReference>
<proteinExistence type="predicted"/>
<dbReference type="NCBIfam" id="TIGR04183">
    <property type="entry name" value="Por_Secre_tail"/>
    <property type="match status" value="1"/>
</dbReference>
<dbReference type="STRING" id="1004.SAMN05661012_02373"/>
<name>A0A1K1PYV2_9BACT</name>
<evidence type="ECO:0000259" key="2">
    <source>
        <dbReference type="Pfam" id="PF18962"/>
    </source>
</evidence>
<dbReference type="InterPro" id="IPR044048">
    <property type="entry name" value="Big_12"/>
</dbReference>
<evidence type="ECO:0000313" key="6">
    <source>
        <dbReference type="Proteomes" id="UP000183788"/>
    </source>
</evidence>
<dbReference type="Proteomes" id="UP001326715">
    <property type="component" value="Chromosome"/>
</dbReference>
<keyword evidence="1" id="KW-0732">Signal</keyword>
<dbReference type="Pfam" id="PF19078">
    <property type="entry name" value="Big_12"/>
    <property type="match status" value="1"/>
</dbReference>
<reference evidence="4 6" key="1">
    <citation type="submission" date="2016-11" db="EMBL/GenBank/DDBJ databases">
        <authorList>
            <person name="Jaros S."/>
            <person name="Januszkiewicz K."/>
            <person name="Wedrychowicz H."/>
        </authorList>
    </citation>
    <scope>NUCLEOTIDE SEQUENCE [LARGE SCALE GENOMIC DNA]</scope>
    <source>
        <strain evidence="4 6">DSM 784</strain>
    </source>
</reference>
<keyword evidence="7" id="KW-1185">Reference proteome</keyword>
<evidence type="ECO:0000259" key="3">
    <source>
        <dbReference type="Pfam" id="PF19078"/>
    </source>
</evidence>
<gene>
    <name evidence="4" type="ORF">SAMN05661012_02373</name>
    <name evidence="5" type="ORF">SR876_15605</name>
</gene>
<protein>
    <submittedName>
        <fullName evidence="5">Ig-like domain-containing protein</fullName>
    </submittedName>
    <submittedName>
        <fullName evidence="4">Por secretion system C-terminal sorting domain-containing protein</fullName>
    </submittedName>
</protein>
<evidence type="ECO:0000256" key="1">
    <source>
        <dbReference type="SAM" id="SignalP"/>
    </source>
</evidence>
<evidence type="ECO:0000313" key="4">
    <source>
        <dbReference type="EMBL" id="SFW52665.1"/>
    </source>
</evidence>
<feature type="domain" description="Bacterial Ig-like" evidence="3">
    <location>
        <begin position="139"/>
        <end position="227"/>
    </location>
</feature>
<dbReference type="EMBL" id="FPIZ01000006">
    <property type="protein sequence ID" value="SFW52665.1"/>
    <property type="molecule type" value="Genomic_DNA"/>
</dbReference>
<sequence>MDRFLIRKTIAHRLLISCCILSVVFADVTAQSLAKASASGAVSNVSIVSDNENTSFAKLGDVVTLTFIASSDLPIPQVTIAGHKVSPTAVSYLQYTASWTMTNTDTEGEILFNIVYINNAGDTVNVVNATTDNSKVYFDMTRPTSGVFSTASSPVSAPFSVSISFSEAISTFDVSRIILANATLSDFDRVRNNLITAIVTPLHDGQLSVQIPDSTARDQAGNPNVASVVLTRTAVSTGMFDKIYPNPASSNLIVKYLPAVSAKAVISLVNYNGLTVYEKEMALDGLTVTIDVSRVPSGMYMLYTRSKDYSFYTNVVVAH</sequence>
<dbReference type="Pfam" id="PF18962">
    <property type="entry name" value="Por_Secre_tail"/>
    <property type="match status" value="1"/>
</dbReference>
<dbReference type="AlphaFoldDB" id="A0A1K1PYV2"/>
<feature type="signal peptide" evidence="1">
    <location>
        <begin position="1"/>
        <end position="26"/>
    </location>
</feature>
<dbReference type="OrthoDB" id="613625at2"/>
<evidence type="ECO:0000313" key="5">
    <source>
        <dbReference type="EMBL" id="WQG92946.1"/>
    </source>
</evidence>